<dbReference type="GO" id="GO:0008270">
    <property type="term" value="F:zinc ion binding"/>
    <property type="evidence" value="ECO:0007669"/>
    <property type="project" value="UniProtKB-KW"/>
</dbReference>
<accession>A0ABC8USU6</accession>
<dbReference type="GO" id="GO:0003677">
    <property type="term" value="F:DNA binding"/>
    <property type="evidence" value="ECO:0007669"/>
    <property type="project" value="UniProtKB-KW"/>
</dbReference>
<evidence type="ECO:0000256" key="1">
    <source>
        <dbReference type="ARBA" id="ARBA00022723"/>
    </source>
</evidence>
<feature type="compositionally biased region" description="Polar residues" evidence="6">
    <location>
        <begin position="174"/>
        <end position="195"/>
    </location>
</feature>
<dbReference type="PROSITE" id="PS50103">
    <property type="entry name" value="ZF_C3H1"/>
    <property type="match status" value="2"/>
</dbReference>
<evidence type="ECO:0000256" key="6">
    <source>
        <dbReference type="SAM" id="MobiDB-lite"/>
    </source>
</evidence>
<feature type="domain" description="C3H1-type" evidence="7">
    <location>
        <begin position="87"/>
        <end position="115"/>
    </location>
</feature>
<evidence type="ECO:0000259" key="7">
    <source>
        <dbReference type="PROSITE" id="PS50103"/>
    </source>
</evidence>
<feature type="zinc finger region" description="C3H1-type" evidence="5">
    <location>
        <begin position="87"/>
        <end position="115"/>
    </location>
</feature>
<keyword evidence="4" id="KW-0238">DNA-binding</keyword>
<feature type="zinc finger region" description="C3H1-type" evidence="5">
    <location>
        <begin position="41"/>
        <end position="69"/>
    </location>
</feature>
<dbReference type="InterPro" id="IPR000571">
    <property type="entry name" value="Znf_CCCH"/>
</dbReference>
<organism evidence="8 9">
    <name type="scientific">Ilex paraguariensis</name>
    <name type="common">yerba mate</name>
    <dbReference type="NCBI Taxonomy" id="185542"/>
    <lineage>
        <taxon>Eukaryota</taxon>
        <taxon>Viridiplantae</taxon>
        <taxon>Streptophyta</taxon>
        <taxon>Embryophyta</taxon>
        <taxon>Tracheophyta</taxon>
        <taxon>Spermatophyta</taxon>
        <taxon>Magnoliopsida</taxon>
        <taxon>eudicotyledons</taxon>
        <taxon>Gunneridae</taxon>
        <taxon>Pentapetalae</taxon>
        <taxon>asterids</taxon>
        <taxon>campanulids</taxon>
        <taxon>Aquifoliales</taxon>
        <taxon>Aquifoliaceae</taxon>
        <taxon>Ilex</taxon>
    </lineage>
</organism>
<dbReference type="GO" id="GO:0003729">
    <property type="term" value="F:mRNA binding"/>
    <property type="evidence" value="ECO:0007669"/>
    <property type="project" value="UniProtKB-ARBA"/>
</dbReference>
<dbReference type="InterPro" id="IPR036855">
    <property type="entry name" value="Znf_CCCH_sf"/>
</dbReference>
<protein>
    <recommendedName>
        <fullName evidence="7">C3H1-type domain-containing protein</fullName>
    </recommendedName>
</protein>
<dbReference type="InterPro" id="IPR050974">
    <property type="entry name" value="Plant_ZF_CCCH"/>
</dbReference>
<dbReference type="PANTHER" id="PTHR12506">
    <property type="entry name" value="PROTEIN PHOSPHATASE RELATED"/>
    <property type="match status" value="1"/>
</dbReference>
<evidence type="ECO:0000256" key="5">
    <source>
        <dbReference type="PROSITE-ProRule" id="PRU00723"/>
    </source>
</evidence>
<feature type="domain" description="C3H1-type" evidence="7">
    <location>
        <begin position="41"/>
        <end position="69"/>
    </location>
</feature>
<evidence type="ECO:0000256" key="3">
    <source>
        <dbReference type="ARBA" id="ARBA00022833"/>
    </source>
</evidence>
<evidence type="ECO:0000256" key="2">
    <source>
        <dbReference type="ARBA" id="ARBA00022771"/>
    </source>
</evidence>
<keyword evidence="9" id="KW-1185">Reference proteome</keyword>
<dbReference type="Proteomes" id="UP001642360">
    <property type="component" value="Unassembled WGS sequence"/>
</dbReference>
<name>A0ABC8USU6_9AQUA</name>
<dbReference type="SUPFAM" id="SSF90229">
    <property type="entry name" value="CCCH zinc finger"/>
    <property type="match status" value="2"/>
</dbReference>
<keyword evidence="3 5" id="KW-0862">Zinc</keyword>
<proteinExistence type="predicted"/>
<feature type="compositionally biased region" description="Basic and acidic residues" evidence="6">
    <location>
        <begin position="159"/>
        <end position="173"/>
    </location>
</feature>
<sequence length="204" mass="22417">MVFHVNQGSVGPVSTTTVLAESGPSGQVHLLSTSVSHLPDRPDQPECRHFMSTGSCRYGSDCKYHHPREKFAQLASNSLGPFGLPLRPGQPVCPHYHLYGLCKYGPTCKFDHPSTGYSYGYNWNLSTVPVVDPSSFSYQRNPAFQPFDTAPSKSSKVAEWIRKSDAASKEYRNPDTTTSEDSPEHTGSPTNSLPNSELPHDQSD</sequence>
<keyword evidence="2 5" id="KW-0863">Zinc-finger</keyword>
<dbReference type="AlphaFoldDB" id="A0ABC8USU6"/>
<comment type="caution">
    <text evidence="8">The sequence shown here is derived from an EMBL/GenBank/DDBJ whole genome shotgun (WGS) entry which is preliminary data.</text>
</comment>
<reference evidence="8 9" key="1">
    <citation type="submission" date="2024-02" db="EMBL/GenBank/DDBJ databases">
        <authorList>
            <person name="Vignale AGUSTIN F."/>
            <person name="Sosa J E."/>
            <person name="Modenutti C."/>
        </authorList>
    </citation>
    <scope>NUCLEOTIDE SEQUENCE [LARGE SCALE GENOMIC DNA]</scope>
</reference>
<dbReference type="Pfam" id="PF00642">
    <property type="entry name" value="zf-CCCH"/>
    <property type="match status" value="2"/>
</dbReference>
<dbReference type="EMBL" id="CAUOFW020008836">
    <property type="protein sequence ID" value="CAK9184079.1"/>
    <property type="molecule type" value="Genomic_DNA"/>
</dbReference>
<evidence type="ECO:0000313" key="8">
    <source>
        <dbReference type="EMBL" id="CAK9184079.1"/>
    </source>
</evidence>
<evidence type="ECO:0000256" key="4">
    <source>
        <dbReference type="ARBA" id="ARBA00023125"/>
    </source>
</evidence>
<dbReference type="Gene3D" id="4.10.1000.10">
    <property type="entry name" value="Zinc finger, CCCH-type"/>
    <property type="match status" value="2"/>
</dbReference>
<gene>
    <name evidence="8" type="ORF">ILEXP_LOCUS54373</name>
</gene>
<dbReference type="SMART" id="SM00356">
    <property type="entry name" value="ZnF_C3H1"/>
    <property type="match status" value="2"/>
</dbReference>
<feature type="region of interest" description="Disordered" evidence="6">
    <location>
        <begin position="147"/>
        <end position="204"/>
    </location>
</feature>
<evidence type="ECO:0000313" key="9">
    <source>
        <dbReference type="Proteomes" id="UP001642360"/>
    </source>
</evidence>
<dbReference type="PANTHER" id="PTHR12506:SF50">
    <property type="entry name" value="ZINC FINGER CCCH DOMAIN-CONTAINING PROTEIN 26"/>
    <property type="match status" value="1"/>
</dbReference>
<keyword evidence="1 5" id="KW-0479">Metal-binding</keyword>